<name>A0A6A3IH32_9STRA</name>
<dbReference type="InterPro" id="IPR036396">
    <property type="entry name" value="Cyt_P450_sf"/>
</dbReference>
<dbReference type="Gene3D" id="1.10.630.10">
    <property type="entry name" value="Cytochrome P450"/>
    <property type="match status" value="1"/>
</dbReference>
<evidence type="ECO:0000313" key="9">
    <source>
        <dbReference type="EMBL" id="KAE9290239.1"/>
    </source>
</evidence>
<dbReference type="EMBL" id="QXFT01003022">
    <property type="protein sequence ID" value="KAE9290239.1"/>
    <property type="molecule type" value="Genomic_DNA"/>
</dbReference>
<dbReference type="SUPFAM" id="SSF48264">
    <property type="entry name" value="Cytochrome P450"/>
    <property type="match status" value="1"/>
</dbReference>
<evidence type="ECO:0000256" key="6">
    <source>
        <dbReference type="RuleBase" id="RU000461"/>
    </source>
</evidence>
<proteinExistence type="inferred from homology"/>
<keyword evidence="2 5" id="KW-0479">Metal-binding</keyword>
<evidence type="ECO:0000256" key="2">
    <source>
        <dbReference type="ARBA" id="ARBA00022723"/>
    </source>
</evidence>
<dbReference type="Proteomes" id="UP000435112">
    <property type="component" value="Unassembled WGS sequence"/>
</dbReference>
<dbReference type="InterPro" id="IPR001128">
    <property type="entry name" value="Cyt_P450"/>
</dbReference>
<dbReference type="PROSITE" id="PS00086">
    <property type="entry name" value="CYTOCHROME_P450"/>
    <property type="match status" value="1"/>
</dbReference>
<dbReference type="GO" id="GO:0016705">
    <property type="term" value="F:oxidoreductase activity, acting on paired donors, with incorporation or reduction of molecular oxygen"/>
    <property type="evidence" value="ECO:0007669"/>
    <property type="project" value="InterPro"/>
</dbReference>
<dbReference type="OrthoDB" id="2843at2759"/>
<dbReference type="Proteomes" id="UP000429607">
    <property type="component" value="Unassembled WGS sequence"/>
</dbReference>
<dbReference type="AlphaFoldDB" id="A0A6A3IH32"/>
<evidence type="ECO:0000313" key="10">
    <source>
        <dbReference type="Proteomes" id="UP000429607"/>
    </source>
</evidence>
<keyword evidence="6" id="KW-0503">Monooxygenase</keyword>
<evidence type="ECO:0000256" key="4">
    <source>
        <dbReference type="ARBA" id="ARBA00023004"/>
    </source>
</evidence>
<evidence type="ECO:0000256" key="3">
    <source>
        <dbReference type="ARBA" id="ARBA00023002"/>
    </source>
</evidence>
<keyword evidence="5 6" id="KW-0349">Heme</keyword>
<keyword evidence="4 5" id="KW-0408">Iron</keyword>
<reference evidence="10 12" key="1">
    <citation type="submission" date="2018-09" db="EMBL/GenBank/DDBJ databases">
        <title>Genomic investigation of the strawberry pathogen Phytophthora fragariae indicates pathogenicity is determined by transcriptional variation in three key races.</title>
        <authorList>
            <person name="Adams T.M."/>
            <person name="Armitage A.D."/>
            <person name="Sobczyk M.K."/>
            <person name="Bates H.J."/>
            <person name="Dunwell J.M."/>
            <person name="Nellist C.F."/>
            <person name="Harrison R.J."/>
        </authorList>
    </citation>
    <scope>NUCLEOTIDE SEQUENCE [LARGE SCALE GENOMIC DNA]</scope>
    <source>
        <strain evidence="7 10">SCRP249</strain>
        <strain evidence="8 12">SCRP324</strain>
        <strain evidence="9 11">SCRP333</strain>
    </source>
</reference>
<dbReference type="GO" id="GO:0004497">
    <property type="term" value="F:monooxygenase activity"/>
    <property type="evidence" value="ECO:0007669"/>
    <property type="project" value="UniProtKB-KW"/>
</dbReference>
<keyword evidence="11" id="KW-1185">Reference proteome</keyword>
<comment type="similarity">
    <text evidence="1 6">Belongs to the cytochrome P450 family.</text>
</comment>
<evidence type="ECO:0000313" key="7">
    <source>
        <dbReference type="EMBL" id="KAE8981291.1"/>
    </source>
</evidence>
<dbReference type="GO" id="GO:0006629">
    <property type="term" value="P:lipid metabolic process"/>
    <property type="evidence" value="ECO:0007669"/>
    <property type="project" value="UniProtKB-ARBA"/>
</dbReference>
<organism evidence="7 10">
    <name type="scientific">Phytophthora rubi</name>
    <dbReference type="NCBI Taxonomy" id="129364"/>
    <lineage>
        <taxon>Eukaryota</taxon>
        <taxon>Sar</taxon>
        <taxon>Stramenopiles</taxon>
        <taxon>Oomycota</taxon>
        <taxon>Peronosporomycetes</taxon>
        <taxon>Peronosporales</taxon>
        <taxon>Peronosporaceae</taxon>
        <taxon>Phytophthora</taxon>
    </lineage>
</organism>
<evidence type="ECO:0000256" key="1">
    <source>
        <dbReference type="ARBA" id="ARBA00010617"/>
    </source>
</evidence>
<dbReference type="EMBL" id="QXFV01002969">
    <property type="protein sequence ID" value="KAE8981291.1"/>
    <property type="molecule type" value="Genomic_DNA"/>
</dbReference>
<evidence type="ECO:0000313" key="12">
    <source>
        <dbReference type="Proteomes" id="UP000435112"/>
    </source>
</evidence>
<comment type="caution">
    <text evidence="7">The sequence shown here is derived from an EMBL/GenBank/DDBJ whole genome shotgun (WGS) entry which is preliminary data.</text>
</comment>
<feature type="binding site" description="axial binding residue" evidence="5">
    <location>
        <position position="459"/>
    </location>
    <ligand>
        <name>heme</name>
        <dbReference type="ChEBI" id="CHEBI:30413"/>
    </ligand>
    <ligandPart>
        <name>Fe</name>
        <dbReference type="ChEBI" id="CHEBI:18248"/>
    </ligandPart>
</feature>
<dbReference type="InterPro" id="IPR017972">
    <property type="entry name" value="Cyt_P450_CS"/>
</dbReference>
<evidence type="ECO:0000313" key="8">
    <source>
        <dbReference type="EMBL" id="KAE9034315.1"/>
    </source>
</evidence>
<gene>
    <name evidence="7" type="ORF">PR001_g24045</name>
    <name evidence="8" type="ORF">PR002_g8193</name>
    <name evidence="9" type="ORF">PR003_g25347</name>
</gene>
<evidence type="ECO:0000256" key="5">
    <source>
        <dbReference type="PIRSR" id="PIRSR602401-1"/>
    </source>
</evidence>
<dbReference type="PRINTS" id="PR00463">
    <property type="entry name" value="EP450I"/>
</dbReference>
<dbReference type="Pfam" id="PF00067">
    <property type="entry name" value="p450"/>
    <property type="match status" value="1"/>
</dbReference>
<dbReference type="CDD" id="cd11064">
    <property type="entry name" value="CYP86A"/>
    <property type="match status" value="1"/>
</dbReference>
<dbReference type="Proteomes" id="UP000434957">
    <property type="component" value="Unassembled WGS sequence"/>
</dbReference>
<protein>
    <recommendedName>
        <fullName evidence="13">Cytochrome P450</fullName>
    </recommendedName>
</protein>
<dbReference type="PRINTS" id="PR00385">
    <property type="entry name" value="P450"/>
</dbReference>
<evidence type="ECO:0000313" key="11">
    <source>
        <dbReference type="Proteomes" id="UP000434957"/>
    </source>
</evidence>
<evidence type="ECO:0008006" key="13">
    <source>
        <dbReference type="Google" id="ProtNLM"/>
    </source>
</evidence>
<comment type="cofactor">
    <cofactor evidence="5">
        <name>heme</name>
        <dbReference type="ChEBI" id="CHEBI:30413"/>
    </cofactor>
</comment>
<dbReference type="GO" id="GO:0020037">
    <property type="term" value="F:heme binding"/>
    <property type="evidence" value="ECO:0007669"/>
    <property type="project" value="InterPro"/>
</dbReference>
<keyword evidence="3 6" id="KW-0560">Oxidoreductase</keyword>
<dbReference type="GO" id="GO:0005506">
    <property type="term" value="F:iron ion binding"/>
    <property type="evidence" value="ECO:0007669"/>
    <property type="project" value="InterPro"/>
</dbReference>
<dbReference type="EMBL" id="QXFU01000408">
    <property type="protein sequence ID" value="KAE9034315.1"/>
    <property type="molecule type" value="Genomic_DNA"/>
</dbReference>
<dbReference type="InterPro" id="IPR002401">
    <property type="entry name" value="Cyt_P450_E_grp-I"/>
</dbReference>
<sequence length="517" mass="58483">MIDSQYLTSLAATVFTFLFFIWKLLAKPSPHSNGQKLFRPASTLPALGNTLDLLWFQRHRLHDWMTEQSLASGGKPWLLTGVGQRPRVVVTSPAAYEDVFKTQFDVFVRGPGETVLEVLGEGIFNVDGDKWRHQRRVTSHLFSMHMLKDCMNAVVREKAVKLRQVLATCAERGQPVSMKSLLNKFTADTFTRIGFGVELNGLDDPVDVDTYQPLDAALQVVQTRLQSPVWMWKLRRFFNIGSERVMRENMQRVHDTVQEIMAKSLADKQRQGTTEEVATTATSNHKDLMTLMLQSGDFTNTREVRDVCVNFYAAGKDTTAFSLSWFIVMMNRHPHVLCKVREELRLVAPELFTGEVDTPTLEHLQQLTYLEAALKESLRLNSLAVYRLANRDTTLSDGTFVPKDARAVFSMYASARQPSVWGPDAADYKPERWIDAETGKLKNISSFQFVTFSAGPRQCIGMRLAMMEMMTVLSVVFSRFELETVVDPFDITYDLSLVLPVKGPLAVRVRSLAAHVA</sequence>
<dbReference type="PANTHER" id="PTHR24296">
    <property type="entry name" value="CYTOCHROME P450"/>
    <property type="match status" value="1"/>
</dbReference>
<accession>A0A6A3IH32</accession>